<protein>
    <recommendedName>
        <fullName evidence="2">WD repeat-containing protein 54 beta-propeller domain-containing protein</fullName>
    </recommendedName>
</protein>
<gene>
    <name evidence="3" type="ORF">Pmani_017127</name>
</gene>
<evidence type="ECO:0000259" key="2">
    <source>
        <dbReference type="Pfam" id="PF21031"/>
    </source>
</evidence>
<sequence length="324" mass="35000">MMYQREKLVVLKSSASLFPNNVSRVTVNGETFAGVVHKDQLNIVRPGTPEVEPRLVEAKVVTSSQSSLSIMQAAWVKVSSRTLLVLATTKGALFYDWDGSVLLYAHLLPPTPPDAPQAFTRGIAAIYSGYVCVGVHTGEVVVVRVSDEEVRTVEVVKKWHTRPITTLASHGLVLVSGDDEGVIKVAQDDQLDQGFQNVCCIDTFGSPVTCLAAWGGQVVAAYLSGHIRIFNLQCGTIIAEVCGHARSITGLDIAKESGLMLTTSEDSYIRVWQLNPSSSDLPVEHKFGTVEENVALCGGAFTDDVGSGFFTTGYDRKDIICYAM</sequence>
<dbReference type="PROSITE" id="PS50294">
    <property type="entry name" value="WD_REPEATS_REGION"/>
    <property type="match status" value="1"/>
</dbReference>
<dbReference type="Proteomes" id="UP001292094">
    <property type="component" value="Unassembled WGS sequence"/>
</dbReference>
<dbReference type="Gene3D" id="2.130.10.10">
    <property type="entry name" value="YVTN repeat-like/Quinoprotein amine dehydrogenase"/>
    <property type="match status" value="1"/>
</dbReference>
<accession>A0AAE1PN14</accession>
<reference evidence="3" key="1">
    <citation type="submission" date="2023-11" db="EMBL/GenBank/DDBJ databases">
        <title>Genome assemblies of two species of porcelain crab, Petrolisthes cinctipes and Petrolisthes manimaculis (Anomura: Porcellanidae).</title>
        <authorList>
            <person name="Angst P."/>
        </authorList>
    </citation>
    <scope>NUCLEOTIDE SEQUENCE</scope>
    <source>
        <strain evidence="3">PB745_02</strain>
        <tissue evidence="3">Gill</tissue>
    </source>
</reference>
<evidence type="ECO:0000313" key="4">
    <source>
        <dbReference type="Proteomes" id="UP001292094"/>
    </source>
</evidence>
<organism evidence="3 4">
    <name type="scientific">Petrolisthes manimaculis</name>
    <dbReference type="NCBI Taxonomy" id="1843537"/>
    <lineage>
        <taxon>Eukaryota</taxon>
        <taxon>Metazoa</taxon>
        <taxon>Ecdysozoa</taxon>
        <taxon>Arthropoda</taxon>
        <taxon>Crustacea</taxon>
        <taxon>Multicrustacea</taxon>
        <taxon>Malacostraca</taxon>
        <taxon>Eumalacostraca</taxon>
        <taxon>Eucarida</taxon>
        <taxon>Decapoda</taxon>
        <taxon>Pleocyemata</taxon>
        <taxon>Anomura</taxon>
        <taxon>Galatheoidea</taxon>
        <taxon>Porcellanidae</taxon>
        <taxon>Petrolisthes</taxon>
    </lineage>
</organism>
<dbReference type="InterPro" id="IPR036322">
    <property type="entry name" value="WD40_repeat_dom_sf"/>
</dbReference>
<dbReference type="SUPFAM" id="SSF50978">
    <property type="entry name" value="WD40 repeat-like"/>
    <property type="match status" value="1"/>
</dbReference>
<evidence type="ECO:0000313" key="3">
    <source>
        <dbReference type="EMBL" id="KAK4311368.1"/>
    </source>
</evidence>
<keyword evidence="4" id="KW-1185">Reference proteome</keyword>
<feature type="domain" description="WD repeat-containing protein 54 beta-propeller" evidence="2">
    <location>
        <begin position="2"/>
        <end position="320"/>
    </location>
</feature>
<dbReference type="InterPro" id="IPR049546">
    <property type="entry name" value="WDR54_beta_prop"/>
</dbReference>
<dbReference type="InterPro" id="IPR001680">
    <property type="entry name" value="WD40_rpt"/>
</dbReference>
<dbReference type="PROSITE" id="PS50082">
    <property type="entry name" value="WD_REPEATS_2"/>
    <property type="match status" value="1"/>
</dbReference>
<comment type="caution">
    <text evidence="3">The sequence shown here is derived from an EMBL/GenBank/DDBJ whole genome shotgun (WGS) entry which is preliminary data.</text>
</comment>
<dbReference type="AlphaFoldDB" id="A0AAE1PN14"/>
<evidence type="ECO:0000256" key="1">
    <source>
        <dbReference type="PROSITE-ProRule" id="PRU00221"/>
    </source>
</evidence>
<name>A0AAE1PN14_9EUCA</name>
<feature type="repeat" description="WD" evidence="1">
    <location>
        <begin position="241"/>
        <end position="275"/>
    </location>
</feature>
<proteinExistence type="predicted"/>
<dbReference type="EMBL" id="JAWZYT010001523">
    <property type="protein sequence ID" value="KAK4311368.1"/>
    <property type="molecule type" value="Genomic_DNA"/>
</dbReference>
<dbReference type="SMART" id="SM00320">
    <property type="entry name" value="WD40"/>
    <property type="match status" value="3"/>
</dbReference>
<dbReference type="InterPro" id="IPR015943">
    <property type="entry name" value="WD40/YVTN_repeat-like_dom_sf"/>
</dbReference>
<dbReference type="Pfam" id="PF21031">
    <property type="entry name" value="WDR54"/>
    <property type="match status" value="1"/>
</dbReference>
<keyword evidence="1" id="KW-0853">WD repeat</keyword>